<dbReference type="STRING" id="1492898.SY85_14150"/>
<dbReference type="InterPro" id="IPR005964">
    <property type="entry name" value="Glc/Gal_transptr_bac"/>
</dbReference>
<comment type="subcellular location">
    <subcellularLocation>
        <location evidence="2">Cell inner membrane</location>
        <topology evidence="2">Multi-pass membrane protein</topology>
    </subcellularLocation>
</comment>
<feature type="transmembrane region" description="Helical" evidence="8">
    <location>
        <begin position="316"/>
        <end position="334"/>
    </location>
</feature>
<name>A0A172TXL6_9BACT</name>
<feature type="transmembrane region" description="Helical" evidence="8">
    <location>
        <begin position="403"/>
        <end position="419"/>
    </location>
</feature>
<keyword evidence="6 8" id="KW-1133">Transmembrane helix</keyword>
<comment type="similarity">
    <text evidence="3">Belongs to the major facilitator superfamily. FHS transporter (TC 2.A.1.7) family.</text>
</comment>
<proteinExistence type="inferred from homology"/>
<keyword evidence="7 8" id="KW-0472">Membrane</keyword>
<evidence type="ECO:0000313" key="10">
    <source>
        <dbReference type="Proteomes" id="UP000077177"/>
    </source>
</evidence>
<evidence type="ECO:0000256" key="4">
    <source>
        <dbReference type="ARBA" id="ARBA00022475"/>
    </source>
</evidence>
<dbReference type="KEGG" id="fla:SY85_14150"/>
<sequence>MTLSVNAPLVVSKEESNGRKIVIIGAFFFIFGFVTWINGTLIPYLRIACELEEWQAYLVTFAFYISYTIMALPSGKLLQRTGMVKGMSMGLVIMAAGCLVFIPAALTRMYSLFLLGLFFVGTGLTILQSAVNPYVTLLGSQGSAAKRISIMGICNKVAGILAPLVVGSIILKNSDGLIAELASLSPAAKQLRLDQLSRTVIFPYVSLTIILLLIAMAIRYAHLPEITSEVEEEEKHDNITDKKSGVQMQYLLGFIAIFCCVGTEVLAGDTIGNYGLFHGLGLDTAKNLASFTLAGMMIGYIGGVLGIPKLISQQKAFYYSSLLGLLITLAIIFVPGKASIICLAVLGLANALLWPAIWPQALSGLKGKQLNKGSAILIMGIAGGALLPLGYGWLAKYFNNQNAYWILFPVYLFLLFYSVKGKRQMVTEAV</sequence>
<evidence type="ECO:0000256" key="8">
    <source>
        <dbReference type="SAM" id="Phobius"/>
    </source>
</evidence>
<dbReference type="PATRIC" id="fig|1492898.3.peg.3058"/>
<dbReference type="SUPFAM" id="SSF103473">
    <property type="entry name" value="MFS general substrate transporter"/>
    <property type="match status" value="1"/>
</dbReference>
<evidence type="ECO:0000256" key="7">
    <source>
        <dbReference type="ARBA" id="ARBA00023136"/>
    </source>
</evidence>
<dbReference type="NCBIfam" id="TIGR01272">
    <property type="entry name" value="gluP"/>
    <property type="match status" value="1"/>
</dbReference>
<feature type="transmembrane region" description="Helical" evidence="8">
    <location>
        <begin position="370"/>
        <end position="391"/>
    </location>
</feature>
<dbReference type="InterPro" id="IPR050375">
    <property type="entry name" value="MFS_TsgA-like"/>
</dbReference>
<evidence type="ECO:0000313" key="9">
    <source>
        <dbReference type="EMBL" id="ANE51477.1"/>
    </source>
</evidence>
<feature type="transmembrane region" description="Helical" evidence="8">
    <location>
        <begin position="21"/>
        <end position="42"/>
    </location>
</feature>
<comment type="function">
    <text evidence="1">Intake of glucose and galactose.</text>
</comment>
<gene>
    <name evidence="9" type="ORF">SY85_14150</name>
</gene>
<organism evidence="9 10">
    <name type="scientific">Flavisolibacter tropicus</name>
    <dbReference type="NCBI Taxonomy" id="1492898"/>
    <lineage>
        <taxon>Bacteria</taxon>
        <taxon>Pseudomonadati</taxon>
        <taxon>Bacteroidota</taxon>
        <taxon>Chitinophagia</taxon>
        <taxon>Chitinophagales</taxon>
        <taxon>Chitinophagaceae</taxon>
        <taxon>Flavisolibacter</taxon>
    </lineage>
</organism>
<dbReference type="OrthoDB" id="9795150at2"/>
<dbReference type="EMBL" id="CP011390">
    <property type="protein sequence ID" value="ANE51477.1"/>
    <property type="molecule type" value="Genomic_DNA"/>
</dbReference>
<reference evidence="10" key="1">
    <citation type="submission" date="2015-01" db="EMBL/GenBank/DDBJ databases">
        <title>Flavisolibacter sp./LCS9/ whole genome sequencing.</title>
        <authorList>
            <person name="Kim M.K."/>
            <person name="Srinivasan S."/>
            <person name="Lee J.-J."/>
        </authorList>
    </citation>
    <scope>NUCLEOTIDE SEQUENCE [LARGE SCALE GENOMIC DNA]</scope>
    <source>
        <strain evidence="10">LCS9</strain>
    </source>
</reference>
<dbReference type="RefSeq" id="WP_066405556.1">
    <property type="nucleotide sequence ID" value="NZ_CP011390.1"/>
</dbReference>
<dbReference type="GO" id="GO:0005886">
    <property type="term" value="C:plasma membrane"/>
    <property type="evidence" value="ECO:0007669"/>
    <property type="project" value="UniProtKB-SubCell"/>
</dbReference>
<feature type="transmembrane region" description="Helical" evidence="8">
    <location>
        <begin position="288"/>
        <end position="307"/>
    </location>
</feature>
<reference evidence="9 10" key="2">
    <citation type="journal article" date="2016" name="Int. J. Syst. Evol. Microbiol.">
        <title>Flavisolibacter tropicus sp. nov., isolated from tropical soil.</title>
        <authorList>
            <person name="Lee J.J."/>
            <person name="Kang M.S."/>
            <person name="Kim G.S."/>
            <person name="Lee C.S."/>
            <person name="Lim S."/>
            <person name="Lee J."/>
            <person name="Roh S.H."/>
            <person name="Kang H."/>
            <person name="Ha J.M."/>
            <person name="Bae S."/>
            <person name="Jung H.Y."/>
            <person name="Kim M.K."/>
        </authorList>
    </citation>
    <scope>NUCLEOTIDE SEQUENCE [LARGE SCALE GENOMIC DNA]</scope>
    <source>
        <strain evidence="9 10">LCS9</strain>
    </source>
</reference>
<evidence type="ECO:0000256" key="2">
    <source>
        <dbReference type="ARBA" id="ARBA00004429"/>
    </source>
</evidence>
<accession>A0A172TXL6</accession>
<dbReference type="Gene3D" id="1.20.1250.20">
    <property type="entry name" value="MFS general substrate transporter like domains"/>
    <property type="match status" value="2"/>
</dbReference>
<protein>
    <submittedName>
        <fullName evidence="9">Major facilitator transporter</fullName>
    </submittedName>
</protein>
<keyword evidence="10" id="KW-1185">Reference proteome</keyword>
<feature type="transmembrane region" description="Helical" evidence="8">
    <location>
        <begin position="54"/>
        <end position="74"/>
    </location>
</feature>
<feature type="transmembrane region" description="Helical" evidence="8">
    <location>
        <begin position="250"/>
        <end position="268"/>
    </location>
</feature>
<feature type="transmembrane region" description="Helical" evidence="8">
    <location>
        <begin position="148"/>
        <end position="171"/>
    </location>
</feature>
<keyword evidence="4" id="KW-1003">Cell membrane</keyword>
<evidence type="ECO:0000256" key="1">
    <source>
        <dbReference type="ARBA" id="ARBA00003321"/>
    </source>
</evidence>
<dbReference type="PANTHER" id="PTHR43702:SF12">
    <property type="entry name" value="N-ACETYL GLUCOSAMINE TRANSPORTER NAGP"/>
    <property type="match status" value="1"/>
</dbReference>
<evidence type="ECO:0000256" key="3">
    <source>
        <dbReference type="ARBA" id="ARBA00009120"/>
    </source>
</evidence>
<dbReference type="CDD" id="cd17394">
    <property type="entry name" value="MFS_FucP_like"/>
    <property type="match status" value="1"/>
</dbReference>
<dbReference type="InterPro" id="IPR011701">
    <property type="entry name" value="MFS"/>
</dbReference>
<feature type="transmembrane region" description="Helical" evidence="8">
    <location>
        <begin position="201"/>
        <end position="221"/>
    </location>
</feature>
<dbReference type="GO" id="GO:0005354">
    <property type="term" value="F:galactose transmembrane transporter activity"/>
    <property type="evidence" value="ECO:0007669"/>
    <property type="project" value="InterPro"/>
</dbReference>
<evidence type="ECO:0000256" key="6">
    <source>
        <dbReference type="ARBA" id="ARBA00022989"/>
    </source>
</evidence>
<keyword evidence="5 8" id="KW-0812">Transmembrane</keyword>
<dbReference type="AlphaFoldDB" id="A0A172TXL6"/>
<dbReference type="InterPro" id="IPR036259">
    <property type="entry name" value="MFS_trans_sf"/>
</dbReference>
<evidence type="ECO:0000256" key="5">
    <source>
        <dbReference type="ARBA" id="ARBA00022692"/>
    </source>
</evidence>
<feature type="transmembrane region" description="Helical" evidence="8">
    <location>
        <begin position="112"/>
        <end position="136"/>
    </location>
</feature>
<dbReference type="GO" id="GO:0055056">
    <property type="term" value="F:D-glucose transmembrane transporter activity"/>
    <property type="evidence" value="ECO:0007669"/>
    <property type="project" value="InterPro"/>
</dbReference>
<dbReference type="PANTHER" id="PTHR43702">
    <property type="entry name" value="L-FUCOSE-PROTON SYMPORTER"/>
    <property type="match status" value="1"/>
</dbReference>
<dbReference type="Proteomes" id="UP000077177">
    <property type="component" value="Chromosome"/>
</dbReference>
<dbReference type="Pfam" id="PF07690">
    <property type="entry name" value="MFS_1"/>
    <property type="match status" value="1"/>
</dbReference>
<feature type="transmembrane region" description="Helical" evidence="8">
    <location>
        <begin position="86"/>
        <end position="106"/>
    </location>
</feature>
<feature type="transmembrane region" description="Helical" evidence="8">
    <location>
        <begin position="340"/>
        <end position="358"/>
    </location>
</feature>
<dbReference type="GO" id="GO:1904659">
    <property type="term" value="P:D-glucose transmembrane transport"/>
    <property type="evidence" value="ECO:0007669"/>
    <property type="project" value="InterPro"/>
</dbReference>